<evidence type="ECO:0000313" key="6">
    <source>
        <dbReference type="EMBL" id="SNT47837.1"/>
    </source>
</evidence>
<feature type="domain" description="ABC transporter" evidence="5">
    <location>
        <begin position="8"/>
        <end position="249"/>
    </location>
</feature>
<evidence type="ECO:0000256" key="1">
    <source>
        <dbReference type="ARBA" id="ARBA00005417"/>
    </source>
</evidence>
<dbReference type="SUPFAM" id="SSF52540">
    <property type="entry name" value="P-loop containing nucleoside triphosphate hydrolases"/>
    <property type="match status" value="1"/>
</dbReference>
<dbReference type="InterPro" id="IPR050319">
    <property type="entry name" value="ABC_transp_ATP-bind"/>
</dbReference>
<keyword evidence="4" id="KW-0067">ATP-binding</keyword>
<name>A0A239MYH1_9NOCA</name>
<dbReference type="InterPro" id="IPR013563">
    <property type="entry name" value="Oligopep_ABC_C"/>
</dbReference>
<keyword evidence="7" id="KW-1185">Reference proteome</keyword>
<evidence type="ECO:0000313" key="7">
    <source>
        <dbReference type="Proteomes" id="UP000198327"/>
    </source>
</evidence>
<dbReference type="SMART" id="SM00382">
    <property type="entry name" value="AAA"/>
    <property type="match status" value="1"/>
</dbReference>
<dbReference type="Pfam" id="PF08352">
    <property type="entry name" value="oligo_HPY"/>
    <property type="match status" value="1"/>
</dbReference>
<evidence type="ECO:0000256" key="4">
    <source>
        <dbReference type="ARBA" id="ARBA00022840"/>
    </source>
</evidence>
<dbReference type="Proteomes" id="UP000198327">
    <property type="component" value="Unassembled WGS sequence"/>
</dbReference>
<dbReference type="GO" id="GO:0055085">
    <property type="term" value="P:transmembrane transport"/>
    <property type="evidence" value="ECO:0007669"/>
    <property type="project" value="UniProtKB-ARBA"/>
</dbReference>
<comment type="similarity">
    <text evidence="1">Belongs to the ABC transporter superfamily.</text>
</comment>
<dbReference type="InterPro" id="IPR003439">
    <property type="entry name" value="ABC_transporter-like_ATP-bd"/>
</dbReference>
<gene>
    <name evidence="6" type="ORF">SAMN05421642_12517</name>
</gene>
<dbReference type="Pfam" id="PF00005">
    <property type="entry name" value="ABC_tran"/>
    <property type="match status" value="1"/>
</dbReference>
<evidence type="ECO:0000259" key="5">
    <source>
        <dbReference type="PROSITE" id="PS50893"/>
    </source>
</evidence>
<keyword evidence="2" id="KW-0813">Transport</keyword>
<accession>A0A239MYH1</accession>
<keyword evidence="3" id="KW-0547">Nucleotide-binding</keyword>
<dbReference type="PANTHER" id="PTHR43776">
    <property type="entry name" value="TRANSPORT ATP-BINDING PROTEIN"/>
    <property type="match status" value="1"/>
</dbReference>
<dbReference type="InterPro" id="IPR017871">
    <property type="entry name" value="ABC_transporter-like_CS"/>
</dbReference>
<dbReference type="PANTHER" id="PTHR43776:SF7">
    <property type="entry name" value="D,D-DIPEPTIDE TRANSPORT ATP-BINDING PROTEIN DDPF-RELATED"/>
    <property type="match status" value="1"/>
</dbReference>
<dbReference type="PROSITE" id="PS00211">
    <property type="entry name" value="ABC_TRANSPORTER_1"/>
    <property type="match status" value="1"/>
</dbReference>
<dbReference type="InterPro" id="IPR027417">
    <property type="entry name" value="P-loop_NTPase"/>
</dbReference>
<reference evidence="7" key="1">
    <citation type="submission" date="2017-06" db="EMBL/GenBank/DDBJ databases">
        <authorList>
            <person name="Varghese N."/>
            <person name="Submissions S."/>
        </authorList>
    </citation>
    <scope>NUCLEOTIDE SEQUENCE [LARGE SCALE GENOMIC DNA]</scope>
    <source>
        <strain evidence="7">JCM 23211</strain>
    </source>
</reference>
<protein>
    <submittedName>
        <fullName evidence="6">ABC transporter</fullName>
    </submittedName>
</protein>
<dbReference type="RefSeq" id="WP_089252104.1">
    <property type="nucleotide sequence ID" value="NZ_FZOW01000025.1"/>
</dbReference>
<dbReference type="OrthoDB" id="8036461at2"/>
<dbReference type="InterPro" id="IPR003593">
    <property type="entry name" value="AAA+_ATPase"/>
</dbReference>
<sequence>MTTPLLELEHLDVAYGSGQRAVCVVHDISLGINAGEALGIVGESGSGKSTIGRAILGLSRPVAGRILFEGRDITNVNRKERQKLSTDIQVVFQDPRSSLNEAKKIRDILTEPVVANKTMSKRASLERAAELLDNVGLNSDAMDKLPGSFSGGQRQRIAIARAFMPSPRLVVCDEPVSALDLSVQAHIMNLFRKQQSETGVAYLFIAHDLAVVRVLCDRVMVMSAGHAVETGPTDEVYSNPSHDYTKRLLAAEPHPDPAIQRERRKKWESLAMASTQVNARA</sequence>
<dbReference type="Gene3D" id="3.40.50.300">
    <property type="entry name" value="P-loop containing nucleotide triphosphate hydrolases"/>
    <property type="match status" value="1"/>
</dbReference>
<dbReference type="PROSITE" id="PS50893">
    <property type="entry name" value="ABC_TRANSPORTER_2"/>
    <property type="match status" value="1"/>
</dbReference>
<dbReference type="GO" id="GO:0016887">
    <property type="term" value="F:ATP hydrolysis activity"/>
    <property type="evidence" value="ECO:0007669"/>
    <property type="project" value="InterPro"/>
</dbReference>
<evidence type="ECO:0000256" key="3">
    <source>
        <dbReference type="ARBA" id="ARBA00022741"/>
    </source>
</evidence>
<dbReference type="GO" id="GO:0015833">
    <property type="term" value="P:peptide transport"/>
    <property type="evidence" value="ECO:0007669"/>
    <property type="project" value="InterPro"/>
</dbReference>
<dbReference type="AlphaFoldDB" id="A0A239MYH1"/>
<dbReference type="EMBL" id="FZOW01000025">
    <property type="protein sequence ID" value="SNT47837.1"/>
    <property type="molecule type" value="Genomic_DNA"/>
</dbReference>
<organism evidence="6 7">
    <name type="scientific">Rhodococcoides kyotonense</name>
    <dbReference type="NCBI Taxonomy" id="398843"/>
    <lineage>
        <taxon>Bacteria</taxon>
        <taxon>Bacillati</taxon>
        <taxon>Actinomycetota</taxon>
        <taxon>Actinomycetes</taxon>
        <taxon>Mycobacteriales</taxon>
        <taxon>Nocardiaceae</taxon>
        <taxon>Rhodococcoides</taxon>
    </lineage>
</organism>
<evidence type="ECO:0000256" key="2">
    <source>
        <dbReference type="ARBA" id="ARBA00022448"/>
    </source>
</evidence>
<proteinExistence type="inferred from homology"/>
<dbReference type="GO" id="GO:0005524">
    <property type="term" value="F:ATP binding"/>
    <property type="evidence" value="ECO:0007669"/>
    <property type="project" value="UniProtKB-KW"/>
</dbReference>
<dbReference type="CDD" id="cd03257">
    <property type="entry name" value="ABC_NikE_OppD_transporters"/>
    <property type="match status" value="1"/>
</dbReference>